<accession>A0A2G6MU18</accession>
<dbReference type="CDD" id="cd12173">
    <property type="entry name" value="PGDH_4"/>
    <property type="match status" value="1"/>
</dbReference>
<dbReference type="InterPro" id="IPR045626">
    <property type="entry name" value="PGDH_ASB_dom"/>
</dbReference>
<dbReference type="EC" id="1.1.1.95" evidence="11"/>
<comment type="function">
    <text evidence="1">Catalyzes the reversible oxidation of 3-phospho-D-glycerate to 3-phosphonooxypyruvate, the first step of the phosphorylated L-serine biosynthesis pathway. Also catalyzes the reversible oxidation of 2-hydroxyglutarate to 2-oxoglutarate.</text>
</comment>
<dbReference type="InterPro" id="IPR029752">
    <property type="entry name" value="D-isomer_DH_CS1"/>
</dbReference>
<comment type="catalytic activity">
    <reaction evidence="10 11">
        <text>(2R)-3-phosphoglycerate + NAD(+) = 3-phosphooxypyruvate + NADH + H(+)</text>
        <dbReference type="Rhea" id="RHEA:12641"/>
        <dbReference type="ChEBI" id="CHEBI:15378"/>
        <dbReference type="ChEBI" id="CHEBI:18110"/>
        <dbReference type="ChEBI" id="CHEBI:57540"/>
        <dbReference type="ChEBI" id="CHEBI:57945"/>
        <dbReference type="ChEBI" id="CHEBI:58272"/>
        <dbReference type="EC" id="1.1.1.95"/>
    </reaction>
</comment>
<dbReference type="PANTHER" id="PTHR42789">
    <property type="entry name" value="D-ISOMER SPECIFIC 2-HYDROXYACID DEHYDROGENASE FAMILY PROTEIN (AFU_ORTHOLOGUE AFUA_6G10090)"/>
    <property type="match status" value="1"/>
</dbReference>
<evidence type="ECO:0000256" key="6">
    <source>
        <dbReference type="ARBA" id="ARBA00023002"/>
    </source>
</evidence>
<dbReference type="InterPro" id="IPR045865">
    <property type="entry name" value="ACT-like_dom_sf"/>
</dbReference>
<dbReference type="Proteomes" id="UP000231203">
    <property type="component" value="Unassembled WGS sequence"/>
</dbReference>
<evidence type="ECO:0000256" key="2">
    <source>
        <dbReference type="ARBA" id="ARBA00005216"/>
    </source>
</evidence>
<evidence type="ECO:0000259" key="15">
    <source>
        <dbReference type="Pfam" id="PF19304"/>
    </source>
</evidence>
<evidence type="ECO:0000259" key="13">
    <source>
        <dbReference type="Pfam" id="PF01842"/>
    </source>
</evidence>
<dbReference type="PANTHER" id="PTHR42789:SF1">
    <property type="entry name" value="D-ISOMER SPECIFIC 2-HYDROXYACID DEHYDROGENASE FAMILY PROTEIN (AFU_ORTHOLOGUE AFUA_6G10090)"/>
    <property type="match status" value="1"/>
</dbReference>
<sequence length="527" mass="56896">MKVLVSDKMDEAGIDIFRNQEGIDVDVNTGLSPEELKEIVGQYDALAIRSATKVTADLLESAQNLKVVARAGIGLDNVDIDAATKKGVAVMNTPGGNTVTTAEHAIAMMMALTRNIPRGTASLKDGRWDKKLLQGRELFHKTLGVVGFGNIGSIAAGLAKGLRMNVIVFDPNISSEHIEKAGFEYVTLEELYARSDYITIHVPKMESTIDLLDAQAFEKMKTGVMVINCARGGIVNEPALHDAIQSGKVAGAALDVFATEPPGPDHPLLQLDQVIATPHLGASTKEAQTNVSVAAANQIIAYLLNDTVINAVNVPSVTGDVLKQLKPFLYLVEKMGKMQAQISTGGVREVNIEYIGKFPDLDLKPLTINGIKGLLNEYVRDEVNSVNAISLANEMGIKISESTAQESGNFLNLIRVTVTTDTQTNVLEGTIFGKDDARIVRINKFRLEVIPEGHLGLIHNVDKPGSIGSIGLKLGEHNINIARMMVGREDDGDRNIIFLKTETPVSADVIKEIEDLELVVSMTTFEL</sequence>
<name>A0A2G6MU18_9BACT</name>
<comment type="pathway">
    <text evidence="2 11">Amino-acid biosynthesis; L-serine biosynthesis; L-serine from 3-phospho-D-glycerate: step 1/3.</text>
</comment>
<dbReference type="SUPFAM" id="SSF143548">
    <property type="entry name" value="Serine metabolism enzymes domain"/>
    <property type="match status" value="1"/>
</dbReference>
<keyword evidence="8 11" id="KW-0718">Serine biosynthesis</keyword>
<dbReference type="Pfam" id="PF01842">
    <property type="entry name" value="ACT"/>
    <property type="match status" value="1"/>
</dbReference>
<comment type="similarity">
    <text evidence="3 11">Belongs to the D-isomer specific 2-hydroxyacid dehydrogenase family.</text>
</comment>
<dbReference type="UniPathway" id="UPA00135">
    <property type="reaction ID" value="UER00196"/>
</dbReference>
<evidence type="ECO:0000313" key="16">
    <source>
        <dbReference type="EMBL" id="PIE63440.1"/>
    </source>
</evidence>
<evidence type="ECO:0000256" key="1">
    <source>
        <dbReference type="ARBA" id="ARBA00003800"/>
    </source>
</evidence>
<dbReference type="Gene3D" id="3.30.70.260">
    <property type="match status" value="1"/>
</dbReference>
<evidence type="ECO:0000256" key="8">
    <source>
        <dbReference type="ARBA" id="ARBA00023299"/>
    </source>
</evidence>
<proteinExistence type="inferred from homology"/>
<dbReference type="InterPro" id="IPR036291">
    <property type="entry name" value="NAD(P)-bd_dom_sf"/>
</dbReference>
<dbReference type="Gene3D" id="3.30.1330.90">
    <property type="entry name" value="D-3-phosphoglycerate dehydrogenase, domain 3"/>
    <property type="match status" value="1"/>
</dbReference>
<dbReference type="SUPFAM" id="SSF52283">
    <property type="entry name" value="Formate/glycerate dehydrogenase catalytic domain-like"/>
    <property type="match status" value="1"/>
</dbReference>
<dbReference type="InterPro" id="IPR002912">
    <property type="entry name" value="ACT_dom"/>
</dbReference>
<dbReference type="InterPro" id="IPR029753">
    <property type="entry name" value="D-isomer_DH_CS"/>
</dbReference>
<dbReference type="GO" id="GO:0006564">
    <property type="term" value="P:L-serine biosynthetic process"/>
    <property type="evidence" value="ECO:0007669"/>
    <property type="project" value="UniProtKB-UniRule"/>
</dbReference>
<evidence type="ECO:0000259" key="14">
    <source>
        <dbReference type="Pfam" id="PF02826"/>
    </source>
</evidence>
<dbReference type="NCBIfam" id="TIGR01327">
    <property type="entry name" value="PGDH"/>
    <property type="match status" value="1"/>
</dbReference>
<dbReference type="Pfam" id="PF19304">
    <property type="entry name" value="PGDH_inter"/>
    <property type="match status" value="1"/>
</dbReference>
<feature type="domain" description="D-3-phosphoglycerate dehydrogenase ASB" evidence="15">
    <location>
        <begin position="324"/>
        <end position="443"/>
    </location>
</feature>
<dbReference type="InterPro" id="IPR006139">
    <property type="entry name" value="D-isomer_2_OHA_DH_cat_dom"/>
</dbReference>
<dbReference type="FunFam" id="3.30.1330.90:FF:000003">
    <property type="entry name" value="D-3-phosphoglycerate dehydrogenase"/>
    <property type="match status" value="1"/>
</dbReference>
<comment type="catalytic activity">
    <reaction evidence="9">
        <text>(R)-2-hydroxyglutarate + NAD(+) = 2-oxoglutarate + NADH + H(+)</text>
        <dbReference type="Rhea" id="RHEA:49612"/>
        <dbReference type="ChEBI" id="CHEBI:15378"/>
        <dbReference type="ChEBI" id="CHEBI:15801"/>
        <dbReference type="ChEBI" id="CHEBI:16810"/>
        <dbReference type="ChEBI" id="CHEBI:57540"/>
        <dbReference type="ChEBI" id="CHEBI:57945"/>
        <dbReference type="EC" id="1.1.1.399"/>
    </reaction>
</comment>
<feature type="domain" description="ACT" evidence="13">
    <location>
        <begin position="458"/>
        <end position="517"/>
    </location>
</feature>
<protein>
    <recommendedName>
        <fullName evidence="4 11">D-3-phosphoglycerate dehydrogenase</fullName>
        <ecNumber evidence="11">1.1.1.95</ecNumber>
    </recommendedName>
</protein>
<dbReference type="AlphaFoldDB" id="A0A2G6MU18"/>
<dbReference type="Gene3D" id="3.40.50.720">
    <property type="entry name" value="NAD(P)-binding Rossmann-like Domain"/>
    <property type="match status" value="2"/>
</dbReference>
<evidence type="ECO:0000256" key="3">
    <source>
        <dbReference type="ARBA" id="ARBA00005854"/>
    </source>
</evidence>
<feature type="domain" description="D-isomer specific 2-hydroxyacid dehydrogenase catalytic" evidence="12">
    <location>
        <begin position="3"/>
        <end position="313"/>
    </location>
</feature>
<dbReference type="SUPFAM" id="SSF55021">
    <property type="entry name" value="ACT-like"/>
    <property type="match status" value="1"/>
</dbReference>
<dbReference type="Pfam" id="PF00389">
    <property type="entry name" value="2-Hacid_dh"/>
    <property type="match status" value="1"/>
</dbReference>
<dbReference type="InterPro" id="IPR006140">
    <property type="entry name" value="D-isomer_DH_NAD-bd"/>
</dbReference>
<evidence type="ECO:0000259" key="12">
    <source>
        <dbReference type="Pfam" id="PF00389"/>
    </source>
</evidence>
<keyword evidence="7 11" id="KW-0520">NAD</keyword>
<dbReference type="InterPro" id="IPR029009">
    <property type="entry name" value="ASB_dom_sf"/>
</dbReference>
<dbReference type="CDD" id="cd04902">
    <property type="entry name" value="ACT_3PGDH-xct"/>
    <property type="match status" value="1"/>
</dbReference>
<dbReference type="SUPFAM" id="SSF51735">
    <property type="entry name" value="NAD(P)-binding Rossmann-fold domains"/>
    <property type="match status" value="1"/>
</dbReference>
<keyword evidence="5 11" id="KW-0028">Amino-acid biosynthesis</keyword>
<reference evidence="16 17" key="1">
    <citation type="submission" date="2017-10" db="EMBL/GenBank/DDBJ databases">
        <title>Novel microbial diversity and functional potential in the marine mammal oral microbiome.</title>
        <authorList>
            <person name="Dudek N.K."/>
            <person name="Sun C.L."/>
            <person name="Burstein D."/>
            <person name="Kantor R.S."/>
            <person name="Aliaga Goltsman D.S."/>
            <person name="Bik E.M."/>
            <person name="Thomas B.C."/>
            <person name="Banfield J.F."/>
            <person name="Relman D.A."/>
        </authorList>
    </citation>
    <scope>NUCLEOTIDE SEQUENCE [LARGE SCALE GENOMIC DNA]</scope>
    <source>
        <strain evidence="16">DOLJORAL78_47_202</strain>
    </source>
</reference>
<dbReference type="GO" id="GO:0051287">
    <property type="term" value="F:NAD binding"/>
    <property type="evidence" value="ECO:0007669"/>
    <property type="project" value="UniProtKB-UniRule"/>
</dbReference>
<dbReference type="EMBL" id="PDTI01000006">
    <property type="protein sequence ID" value="PIE63440.1"/>
    <property type="molecule type" value="Genomic_DNA"/>
</dbReference>
<evidence type="ECO:0000256" key="10">
    <source>
        <dbReference type="ARBA" id="ARBA00048731"/>
    </source>
</evidence>
<evidence type="ECO:0000256" key="11">
    <source>
        <dbReference type="RuleBase" id="RU363003"/>
    </source>
</evidence>
<evidence type="ECO:0000256" key="9">
    <source>
        <dbReference type="ARBA" id="ARBA00048126"/>
    </source>
</evidence>
<dbReference type="PROSITE" id="PS00671">
    <property type="entry name" value="D_2_HYDROXYACID_DH_3"/>
    <property type="match status" value="1"/>
</dbReference>
<dbReference type="FunFam" id="3.40.50.720:FF:000021">
    <property type="entry name" value="D-3-phosphoglycerate dehydrogenase"/>
    <property type="match status" value="1"/>
</dbReference>
<dbReference type="PROSITE" id="PS00065">
    <property type="entry name" value="D_2_HYDROXYACID_DH_1"/>
    <property type="match status" value="1"/>
</dbReference>
<feature type="domain" description="D-isomer specific 2-hydroxyacid dehydrogenase NAD-binding" evidence="14">
    <location>
        <begin position="106"/>
        <end position="281"/>
    </location>
</feature>
<gene>
    <name evidence="16" type="ORF">CSA25_00305</name>
</gene>
<evidence type="ECO:0000256" key="5">
    <source>
        <dbReference type="ARBA" id="ARBA00022605"/>
    </source>
</evidence>
<evidence type="ECO:0000313" key="17">
    <source>
        <dbReference type="Proteomes" id="UP000231203"/>
    </source>
</evidence>
<keyword evidence="6 11" id="KW-0560">Oxidoreductase</keyword>
<dbReference type="GO" id="GO:0004617">
    <property type="term" value="F:phosphoglycerate dehydrogenase activity"/>
    <property type="evidence" value="ECO:0007669"/>
    <property type="project" value="UniProtKB-UniRule"/>
</dbReference>
<dbReference type="InterPro" id="IPR050857">
    <property type="entry name" value="D-2-hydroxyacid_DH"/>
</dbReference>
<comment type="caution">
    <text evidence="16">The sequence shown here is derived from an EMBL/GenBank/DDBJ whole genome shotgun (WGS) entry which is preliminary data.</text>
</comment>
<dbReference type="InterPro" id="IPR006236">
    <property type="entry name" value="PGDH"/>
</dbReference>
<evidence type="ECO:0000256" key="4">
    <source>
        <dbReference type="ARBA" id="ARBA00021582"/>
    </source>
</evidence>
<dbReference type="Pfam" id="PF02826">
    <property type="entry name" value="2-Hacid_dh_C"/>
    <property type="match status" value="1"/>
</dbReference>
<evidence type="ECO:0000256" key="7">
    <source>
        <dbReference type="ARBA" id="ARBA00023027"/>
    </source>
</evidence>
<organism evidence="16 17">
    <name type="scientific">Desulfobacter postgatei</name>
    <dbReference type="NCBI Taxonomy" id="2293"/>
    <lineage>
        <taxon>Bacteria</taxon>
        <taxon>Pseudomonadati</taxon>
        <taxon>Thermodesulfobacteriota</taxon>
        <taxon>Desulfobacteria</taxon>
        <taxon>Desulfobacterales</taxon>
        <taxon>Desulfobacteraceae</taxon>
        <taxon>Desulfobacter</taxon>
    </lineage>
</organism>